<reference evidence="7" key="1">
    <citation type="submission" date="2019-05" db="EMBL/GenBank/DDBJ databases">
        <title>Annotation for the trematode Fasciolopsis buski.</title>
        <authorList>
            <person name="Choi Y.-J."/>
        </authorList>
    </citation>
    <scope>NUCLEOTIDE SEQUENCE</scope>
    <source>
        <strain evidence="7">HT</strain>
        <tissue evidence="7">Whole worm</tissue>
    </source>
</reference>
<comment type="subcellular location">
    <subcellularLocation>
        <location evidence="2">Cell projection</location>
    </subcellularLocation>
    <subcellularLocation>
        <location evidence="1">Cytoplasm</location>
        <location evidence="1">Cytoskeleton</location>
    </subcellularLocation>
</comment>
<dbReference type="AlphaFoldDB" id="A0A8E0S012"/>
<evidence type="ECO:0000256" key="4">
    <source>
        <dbReference type="ARBA" id="ARBA00023212"/>
    </source>
</evidence>
<evidence type="ECO:0000256" key="1">
    <source>
        <dbReference type="ARBA" id="ARBA00004245"/>
    </source>
</evidence>
<dbReference type="GO" id="GO:0031514">
    <property type="term" value="C:motile cilium"/>
    <property type="evidence" value="ECO:0007669"/>
    <property type="project" value="TreeGrafter"/>
</dbReference>
<sequence>MSQQLFTPSECLALLAVLGDACREVDLLVNIGKQNFPEQEALGSHCPLANTDTLLTELNKIFFQTLLRYEKARKEDYLELPDGTFRKLNDEESIHVKYLEIVSRVATTLKALLLEIDETGTITALEKYCYQEQAELEKLETFVNSAAEKEHLLAHLQEDVQRLQREIQSETLEYTNTIGNLKHEFQELREMAAMTVQYKSKEYATKLQQEIGRQNAEMKELIAKVENTKATIAQITRVAEETNCWLFTCIANRSNLAEFIPTNEHRTNLAQKVKEINAKLEEKKALHAQLVKQYNECDAVCMADERTKEGARLREEYAKKFILSVVQIQSWWRAIIEMRGIRTRRRKKGKKGGKKKKG</sequence>
<evidence type="ECO:0000256" key="3">
    <source>
        <dbReference type="ARBA" id="ARBA00022490"/>
    </source>
</evidence>
<keyword evidence="8" id="KW-1185">Reference proteome</keyword>
<comment type="caution">
    <text evidence="7">The sequence shown here is derived from an EMBL/GenBank/DDBJ whole genome shotgun (WGS) entry which is preliminary data.</text>
</comment>
<dbReference type="GO" id="GO:0005856">
    <property type="term" value="C:cytoskeleton"/>
    <property type="evidence" value="ECO:0007669"/>
    <property type="project" value="UniProtKB-SubCell"/>
</dbReference>
<dbReference type="CDD" id="cd23766">
    <property type="entry name" value="IQCG"/>
    <property type="match status" value="1"/>
</dbReference>
<protein>
    <submittedName>
        <fullName evidence="7">Uncharacterized protein</fullName>
    </submittedName>
</protein>
<feature type="coiled-coil region" evidence="6">
    <location>
        <begin position="146"/>
        <end position="173"/>
    </location>
</feature>
<gene>
    <name evidence="7" type="ORF">FBUS_05595</name>
</gene>
<evidence type="ECO:0000256" key="2">
    <source>
        <dbReference type="ARBA" id="ARBA00004316"/>
    </source>
</evidence>
<keyword evidence="4" id="KW-0206">Cytoskeleton</keyword>
<dbReference type="Proteomes" id="UP000728185">
    <property type="component" value="Unassembled WGS sequence"/>
</dbReference>
<evidence type="ECO:0000256" key="5">
    <source>
        <dbReference type="ARBA" id="ARBA00023273"/>
    </source>
</evidence>
<dbReference type="GO" id="GO:0044782">
    <property type="term" value="P:cilium organization"/>
    <property type="evidence" value="ECO:0007669"/>
    <property type="project" value="TreeGrafter"/>
</dbReference>
<evidence type="ECO:0000313" key="8">
    <source>
        <dbReference type="Proteomes" id="UP000728185"/>
    </source>
</evidence>
<name>A0A8E0S012_9TREM</name>
<proteinExistence type="predicted"/>
<dbReference type="PANTHER" id="PTHR14871">
    <property type="entry name" value="DYNEIN REGULATORY COMPLEX PROTEIN 9"/>
    <property type="match status" value="1"/>
</dbReference>
<keyword evidence="6" id="KW-0175">Coiled coil</keyword>
<dbReference type="OrthoDB" id="10254713at2759"/>
<accession>A0A8E0S012</accession>
<dbReference type="EMBL" id="LUCM01003415">
    <property type="protein sequence ID" value="KAA0195845.1"/>
    <property type="molecule type" value="Genomic_DNA"/>
</dbReference>
<evidence type="ECO:0000256" key="6">
    <source>
        <dbReference type="SAM" id="Coils"/>
    </source>
</evidence>
<keyword evidence="3" id="KW-0963">Cytoplasm</keyword>
<evidence type="ECO:0000313" key="7">
    <source>
        <dbReference type="EMBL" id="KAA0195845.1"/>
    </source>
</evidence>
<dbReference type="InterPro" id="IPR042618">
    <property type="entry name" value="IQCG"/>
</dbReference>
<feature type="coiled-coil region" evidence="6">
    <location>
        <begin position="266"/>
        <end position="293"/>
    </location>
</feature>
<dbReference type="GO" id="GO:0005737">
    <property type="term" value="C:cytoplasm"/>
    <property type="evidence" value="ECO:0007669"/>
    <property type="project" value="TreeGrafter"/>
</dbReference>
<organism evidence="7 8">
    <name type="scientific">Fasciolopsis buskii</name>
    <dbReference type="NCBI Taxonomy" id="27845"/>
    <lineage>
        <taxon>Eukaryota</taxon>
        <taxon>Metazoa</taxon>
        <taxon>Spiralia</taxon>
        <taxon>Lophotrochozoa</taxon>
        <taxon>Platyhelminthes</taxon>
        <taxon>Trematoda</taxon>
        <taxon>Digenea</taxon>
        <taxon>Plagiorchiida</taxon>
        <taxon>Echinostomata</taxon>
        <taxon>Echinostomatoidea</taxon>
        <taxon>Fasciolidae</taxon>
        <taxon>Fasciolopsis</taxon>
    </lineage>
</organism>
<dbReference type="PANTHER" id="PTHR14871:SF1">
    <property type="entry name" value="DYNEIN REGULATORY COMPLEX PROTEIN 9"/>
    <property type="match status" value="1"/>
</dbReference>
<keyword evidence="5" id="KW-0966">Cell projection</keyword>
<feature type="coiled-coil region" evidence="6">
    <location>
        <begin position="204"/>
        <end position="238"/>
    </location>
</feature>